<keyword evidence="3 12" id="KW-0808">Transferase</keyword>
<proteinExistence type="inferred from homology"/>
<dbReference type="GO" id="GO:0004475">
    <property type="term" value="F:mannose-1-phosphate guanylyltransferase (GTP) activity"/>
    <property type="evidence" value="ECO:0007669"/>
    <property type="project" value="UniProtKB-EC"/>
</dbReference>
<dbReference type="PANTHER" id="PTHR46390">
    <property type="entry name" value="MANNOSE-1-PHOSPHATE GUANYLYLTRANSFERASE"/>
    <property type="match status" value="1"/>
</dbReference>
<dbReference type="InterPro" id="IPR054566">
    <property type="entry name" value="ManC/GMP-like_b-helix"/>
</dbReference>
<evidence type="ECO:0000256" key="6">
    <source>
        <dbReference type="ARBA" id="ARBA00023134"/>
    </source>
</evidence>
<dbReference type="PANTHER" id="PTHR46390:SF1">
    <property type="entry name" value="MANNOSE-1-PHOSPHATE GUANYLYLTRANSFERASE"/>
    <property type="match status" value="1"/>
</dbReference>
<evidence type="ECO:0000259" key="11">
    <source>
        <dbReference type="Pfam" id="PF22640"/>
    </source>
</evidence>
<evidence type="ECO:0000256" key="5">
    <source>
        <dbReference type="ARBA" id="ARBA00022741"/>
    </source>
</evidence>
<dbReference type="GO" id="GO:0016853">
    <property type="term" value="F:isomerase activity"/>
    <property type="evidence" value="ECO:0007669"/>
    <property type="project" value="UniProtKB-KW"/>
</dbReference>
<dbReference type="CDD" id="cd02509">
    <property type="entry name" value="GDP-M1P_Guanylyltransferase"/>
    <property type="match status" value="1"/>
</dbReference>
<comment type="similarity">
    <text evidence="1 8">Belongs to the mannose-6-phosphate isomerase type 2 family.</text>
</comment>
<dbReference type="InterPro" id="IPR029044">
    <property type="entry name" value="Nucleotide-diphossugar_trans"/>
</dbReference>
<feature type="domain" description="Mannose-6-phosphate isomerase type II C-terminal" evidence="10">
    <location>
        <begin position="357"/>
        <end position="460"/>
    </location>
</feature>
<organism evidence="12 13">
    <name type="scientific">Candidatus Mcinerneyibacterium aminivorans</name>
    <dbReference type="NCBI Taxonomy" id="2703815"/>
    <lineage>
        <taxon>Bacteria</taxon>
        <taxon>Candidatus Macinerneyibacteriota</taxon>
        <taxon>Candidatus Mcinerneyibacteria</taxon>
        <taxon>Candidatus Mcinerneyibacteriales</taxon>
        <taxon>Candidatus Mcinerneyibacteriaceae</taxon>
        <taxon>Candidatus Mcinerneyibacterium</taxon>
    </lineage>
</organism>
<dbReference type="Pfam" id="PF01050">
    <property type="entry name" value="MannoseP_isomer"/>
    <property type="match status" value="1"/>
</dbReference>
<dbReference type="EMBL" id="VSIX01000139">
    <property type="protein sequence ID" value="TYB30390.1"/>
    <property type="molecule type" value="Genomic_DNA"/>
</dbReference>
<evidence type="ECO:0000259" key="10">
    <source>
        <dbReference type="Pfam" id="PF01050"/>
    </source>
</evidence>
<keyword evidence="12" id="KW-0413">Isomerase</keyword>
<dbReference type="InterPro" id="IPR001538">
    <property type="entry name" value="Man6P_isomerase-2_C"/>
</dbReference>
<feature type="domain" description="Nucleotidyl transferase" evidence="9">
    <location>
        <begin position="13"/>
        <end position="276"/>
    </location>
</feature>
<dbReference type="SUPFAM" id="SSF51182">
    <property type="entry name" value="RmlC-like cupins"/>
    <property type="match status" value="1"/>
</dbReference>
<dbReference type="NCBIfam" id="TIGR01479">
    <property type="entry name" value="GMP_PMI"/>
    <property type="match status" value="1"/>
</dbReference>
<evidence type="ECO:0000256" key="1">
    <source>
        <dbReference type="ARBA" id="ARBA00006115"/>
    </source>
</evidence>
<evidence type="ECO:0000256" key="4">
    <source>
        <dbReference type="ARBA" id="ARBA00022695"/>
    </source>
</evidence>
<keyword evidence="4 12" id="KW-0548">Nucleotidyltransferase</keyword>
<dbReference type="GO" id="GO:0005525">
    <property type="term" value="F:GTP binding"/>
    <property type="evidence" value="ECO:0007669"/>
    <property type="project" value="UniProtKB-KW"/>
</dbReference>
<feature type="domain" description="MannoseP isomerase/GMP-like beta-helix" evidence="11">
    <location>
        <begin position="290"/>
        <end position="338"/>
    </location>
</feature>
<keyword evidence="5" id="KW-0547">Nucleotide-binding</keyword>
<dbReference type="InterPro" id="IPR014710">
    <property type="entry name" value="RmlC-like_jellyroll"/>
</dbReference>
<dbReference type="Proteomes" id="UP000324143">
    <property type="component" value="Unassembled WGS sequence"/>
</dbReference>
<dbReference type="GO" id="GO:0000271">
    <property type="term" value="P:polysaccharide biosynthetic process"/>
    <property type="evidence" value="ECO:0007669"/>
    <property type="project" value="InterPro"/>
</dbReference>
<gene>
    <name evidence="12" type="ORF">FXF47_09645</name>
</gene>
<reference evidence="12" key="1">
    <citation type="submission" date="2019-08" db="EMBL/GenBank/DDBJ databases">
        <title>Genomic characterization of a novel candidate phylum (ARYD3) from a high temperature, high salinity tertiary oil reservoir in north central Oklahoma, USA.</title>
        <authorList>
            <person name="Youssef N.H."/>
            <person name="Yadav A."/>
            <person name="Elshahed M.S."/>
        </authorList>
    </citation>
    <scope>NUCLEOTIDE SEQUENCE [LARGE SCALE GENOMIC DNA]</scope>
    <source>
        <strain evidence="12">ARYD3</strain>
    </source>
</reference>
<dbReference type="Pfam" id="PF22640">
    <property type="entry name" value="ManC_GMP_beta-helix"/>
    <property type="match status" value="1"/>
</dbReference>
<evidence type="ECO:0000256" key="7">
    <source>
        <dbReference type="ARBA" id="ARBA00047343"/>
    </source>
</evidence>
<name>A0A5D0MG16_9BACT</name>
<evidence type="ECO:0000313" key="12">
    <source>
        <dbReference type="EMBL" id="TYB30390.1"/>
    </source>
</evidence>
<dbReference type="SUPFAM" id="SSF53448">
    <property type="entry name" value="Nucleotide-diphospho-sugar transferases"/>
    <property type="match status" value="1"/>
</dbReference>
<sequence length="464" mass="54091">MKIINYGGDYMKHLILAGGSGTRLFPLSRKKKPKQFLNLFSNKSLIQETILRLNSDNFTVISGKNTYYKLMDDLKGIELYSEDRILLEPEAKNTAPAILYALTDIEDNEIVSVLPSDHYIKNTKKYHKRLDDAKNLAEKNYIVTIGIKPYYPETGYGYIKINDKISRKNYTVDKFVEKPDKNTAEKYMDSGNYLWNAGMFIFKKKTFIEEVKKLDPELYKFYSKLKNNPEEKERIYKEVKNISVDYAVMEKTGKMAVVEGDFGWSDIGNWKALKKLLDKSDKNIIKSAEAFNIESKNNIVFTDKPYISLINVKDLAIIDTKDLLLISDLNHSQKVKQVYNDIDKKHPQVTEALPDEKRPWGEFASLMNSAENGFKTKWIRVKPGEKLSLQYHHKREEHWIIVKGKAKMTLEKETFNVKKGDYIHIPKEELHTIEGIRETEFIEVQMGDYLEEDDIVRVEDKYNR</sequence>
<accession>A0A5D0MG16</accession>
<protein>
    <recommendedName>
        <fullName evidence="2">mannose-1-phosphate guanylyltransferase</fullName>
        <ecNumber evidence="2">2.7.7.13</ecNumber>
    </recommendedName>
</protein>
<dbReference type="AlphaFoldDB" id="A0A5D0MG16"/>
<dbReference type="InterPro" id="IPR011051">
    <property type="entry name" value="RmlC_Cupin_sf"/>
</dbReference>
<keyword evidence="13" id="KW-1185">Reference proteome</keyword>
<comment type="catalytic activity">
    <reaction evidence="7">
        <text>alpha-D-mannose 1-phosphate + GTP + H(+) = GDP-alpha-D-mannose + diphosphate</text>
        <dbReference type="Rhea" id="RHEA:15229"/>
        <dbReference type="ChEBI" id="CHEBI:15378"/>
        <dbReference type="ChEBI" id="CHEBI:33019"/>
        <dbReference type="ChEBI" id="CHEBI:37565"/>
        <dbReference type="ChEBI" id="CHEBI:57527"/>
        <dbReference type="ChEBI" id="CHEBI:58409"/>
        <dbReference type="EC" id="2.7.7.13"/>
    </reaction>
</comment>
<keyword evidence="6" id="KW-0342">GTP-binding</keyword>
<dbReference type="InterPro" id="IPR006375">
    <property type="entry name" value="Man1P_GuaTrfase/Man6P_Isoase"/>
</dbReference>
<dbReference type="Gene3D" id="3.90.550.10">
    <property type="entry name" value="Spore Coat Polysaccharide Biosynthesis Protein SpsA, Chain A"/>
    <property type="match status" value="1"/>
</dbReference>
<evidence type="ECO:0000256" key="8">
    <source>
        <dbReference type="RuleBase" id="RU004190"/>
    </source>
</evidence>
<evidence type="ECO:0000256" key="3">
    <source>
        <dbReference type="ARBA" id="ARBA00022679"/>
    </source>
</evidence>
<dbReference type="FunFam" id="3.90.550.10:FF:000046">
    <property type="entry name" value="Mannose-1-phosphate guanylyltransferase (GDP)"/>
    <property type="match status" value="1"/>
</dbReference>
<dbReference type="InterPro" id="IPR051161">
    <property type="entry name" value="Mannose-6P_isomerase_type2"/>
</dbReference>
<dbReference type="Gene3D" id="2.60.120.10">
    <property type="entry name" value="Jelly Rolls"/>
    <property type="match status" value="1"/>
</dbReference>
<comment type="caution">
    <text evidence="12">The sequence shown here is derived from an EMBL/GenBank/DDBJ whole genome shotgun (WGS) entry which is preliminary data.</text>
</comment>
<evidence type="ECO:0000313" key="13">
    <source>
        <dbReference type="Proteomes" id="UP000324143"/>
    </source>
</evidence>
<dbReference type="Pfam" id="PF00483">
    <property type="entry name" value="NTP_transferase"/>
    <property type="match status" value="1"/>
</dbReference>
<dbReference type="GO" id="GO:0009298">
    <property type="term" value="P:GDP-mannose biosynthetic process"/>
    <property type="evidence" value="ECO:0007669"/>
    <property type="project" value="TreeGrafter"/>
</dbReference>
<dbReference type="InterPro" id="IPR005835">
    <property type="entry name" value="NTP_transferase_dom"/>
</dbReference>
<dbReference type="InterPro" id="IPR049577">
    <property type="entry name" value="GMPP_N"/>
</dbReference>
<evidence type="ECO:0000256" key="2">
    <source>
        <dbReference type="ARBA" id="ARBA00012387"/>
    </source>
</evidence>
<dbReference type="EC" id="2.7.7.13" evidence="2"/>
<evidence type="ECO:0000259" key="9">
    <source>
        <dbReference type="Pfam" id="PF00483"/>
    </source>
</evidence>
<dbReference type="CDD" id="cd02213">
    <property type="entry name" value="cupin_PMI_typeII_C"/>
    <property type="match status" value="1"/>
</dbReference>